<proteinExistence type="predicted"/>
<evidence type="ECO:0000313" key="1">
    <source>
        <dbReference type="EMBL" id="KAH3692785.1"/>
    </source>
</evidence>
<reference evidence="1" key="2">
    <citation type="submission" date="2020-11" db="EMBL/GenBank/DDBJ databases">
        <authorList>
            <person name="McCartney M.A."/>
            <person name="Auch B."/>
            <person name="Kono T."/>
            <person name="Mallez S."/>
            <person name="Becker A."/>
            <person name="Gohl D.M."/>
            <person name="Silverstein K.A.T."/>
            <person name="Koren S."/>
            <person name="Bechman K.B."/>
            <person name="Herman A."/>
            <person name="Abrahante J.E."/>
            <person name="Garbe J."/>
        </authorList>
    </citation>
    <scope>NUCLEOTIDE SEQUENCE</scope>
    <source>
        <strain evidence="1">Duluth1</strain>
        <tissue evidence="1">Whole animal</tissue>
    </source>
</reference>
<name>A0A9D4BFG0_DREPO</name>
<sequence>MLHLSNSEESPTGMVIVRWDMRVPSSPDPDVLSCCLRLLTELGRIAMRNGNCPCVDSDFTTSPEKGREQRRWQWIQTRISKGWSLQIMEVTLNVLGKPLWGSGLTSY</sequence>
<organism evidence="1 2">
    <name type="scientific">Dreissena polymorpha</name>
    <name type="common">Zebra mussel</name>
    <name type="synonym">Mytilus polymorpha</name>
    <dbReference type="NCBI Taxonomy" id="45954"/>
    <lineage>
        <taxon>Eukaryota</taxon>
        <taxon>Metazoa</taxon>
        <taxon>Spiralia</taxon>
        <taxon>Lophotrochozoa</taxon>
        <taxon>Mollusca</taxon>
        <taxon>Bivalvia</taxon>
        <taxon>Autobranchia</taxon>
        <taxon>Heteroconchia</taxon>
        <taxon>Euheterodonta</taxon>
        <taxon>Imparidentia</taxon>
        <taxon>Neoheterodontei</taxon>
        <taxon>Myida</taxon>
        <taxon>Dreissenoidea</taxon>
        <taxon>Dreissenidae</taxon>
        <taxon>Dreissena</taxon>
    </lineage>
</organism>
<gene>
    <name evidence="1" type="ORF">DPMN_194537</name>
</gene>
<dbReference type="Proteomes" id="UP000828390">
    <property type="component" value="Unassembled WGS sequence"/>
</dbReference>
<comment type="caution">
    <text evidence="1">The sequence shown here is derived from an EMBL/GenBank/DDBJ whole genome shotgun (WGS) entry which is preliminary data.</text>
</comment>
<dbReference type="AlphaFoldDB" id="A0A9D4BFG0"/>
<accession>A0A9D4BFG0</accession>
<keyword evidence="2" id="KW-1185">Reference proteome</keyword>
<dbReference type="EMBL" id="JAIWYP010000019">
    <property type="protein sequence ID" value="KAH3692785.1"/>
    <property type="molecule type" value="Genomic_DNA"/>
</dbReference>
<protein>
    <submittedName>
        <fullName evidence="1">Uncharacterized protein</fullName>
    </submittedName>
</protein>
<reference evidence="1" key="1">
    <citation type="journal article" date="2019" name="bioRxiv">
        <title>The Genome of the Zebra Mussel, Dreissena polymorpha: A Resource for Invasive Species Research.</title>
        <authorList>
            <person name="McCartney M.A."/>
            <person name="Auch B."/>
            <person name="Kono T."/>
            <person name="Mallez S."/>
            <person name="Zhang Y."/>
            <person name="Obille A."/>
            <person name="Becker A."/>
            <person name="Abrahante J.E."/>
            <person name="Garbe J."/>
            <person name="Badalamenti J.P."/>
            <person name="Herman A."/>
            <person name="Mangelson H."/>
            <person name="Liachko I."/>
            <person name="Sullivan S."/>
            <person name="Sone E.D."/>
            <person name="Koren S."/>
            <person name="Silverstein K.A.T."/>
            <person name="Beckman K.B."/>
            <person name="Gohl D.M."/>
        </authorList>
    </citation>
    <scope>NUCLEOTIDE SEQUENCE</scope>
    <source>
        <strain evidence="1">Duluth1</strain>
        <tissue evidence="1">Whole animal</tissue>
    </source>
</reference>
<evidence type="ECO:0000313" key="2">
    <source>
        <dbReference type="Proteomes" id="UP000828390"/>
    </source>
</evidence>